<dbReference type="AlphaFoldDB" id="A0A9J6GCF6"/>
<gene>
    <name evidence="1" type="ORF">HPB48_003234</name>
</gene>
<evidence type="ECO:0000313" key="1">
    <source>
        <dbReference type="EMBL" id="KAH9372136.1"/>
    </source>
</evidence>
<dbReference type="EMBL" id="JABSTR010000005">
    <property type="protein sequence ID" value="KAH9372136.1"/>
    <property type="molecule type" value="Genomic_DNA"/>
</dbReference>
<dbReference type="Proteomes" id="UP000821853">
    <property type="component" value="Chromosome 3"/>
</dbReference>
<sequence length="76" mass="8726">MSSGKQNDKRVLVTRQLLRSAQEATRHLMVDKSAPTTVKHLPNVWTTRESLHKAYLAHGRQYRDLLRGRNKTAQAC</sequence>
<evidence type="ECO:0000313" key="2">
    <source>
        <dbReference type="Proteomes" id="UP000821853"/>
    </source>
</evidence>
<accession>A0A9J6GCF6</accession>
<keyword evidence="2" id="KW-1185">Reference proteome</keyword>
<name>A0A9J6GCF6_HAELO</name>
<comment type="caution">
    <text evidence="1">The sequence shown here is derived from an EMBL/GenBank/DDBJ whole genome shotgun (WGS) entry which is preliminary data.</text>
</comment>
<organism evidence="1 2">
    <name type="scientific">Haemaphysalis longicornis</name>
    <name type="common">Bush tick</name>
    <dbReference type="NCBI Taxonomy" id="44386"/>
    <lineage>
        <taxon>Eukaryota</taxon>
        <taxon>Metazoa</taxon>
        <taxon>Ecdysozoa</taxon>
        <taxon>Arthropoda</taxon>
        <taxon>Chelicerata</taxon>
        <taxon>Arachnida</taxon>
        <taxon>Acari</taxon>
        <taxon>Parasitiformes</taxon>
        <taxon>Ixodida</taxon>
        <taxon>Ixodoidea</taxon>
        <taxon>Ixodidae</taxon>
        <taxon>Haemaphysalinae</taxon>
        <taxon>Haemaphysalis</taxon>
    </lineage>
</organism>
<protein>
    <submittedName>
        <fullName evidence="1">Uncharacterized protein</fullName>
    </submittedName>
</protein>
<proteinExistence type="predicted"/>
<reference evidence="1 2" key="1">
    <citation type="journal article" date="2020" name="Cell">
        <title>Large-Scale Comparative Analyses of Tick Genomes Elucidate Their Genetic Diversity and Vector Capacities.</title>
        <authorList>
            <consortium name="Tick Genome and Microbiome Consortium (TIGMIC)"/>
            <person name="Jia N."/>
            <person name="Wang J."/>
            <person name="Shi W."/>
            <person name="Du L."/>
            <person name="Sun Y."/>
            <person name="Zhan W."/>
            <person name="Jiang J.F."/>
            <person name="Wang Q."/>
            <person name="Zhang B."/>
            <person name="Ji P."/>
            <person name="Bell-Sakyi L."/>
            <person name="Cui X.M."/>
            <person name="Yuan T.T."/>
            <person name="Jiang B.G."/>
            <person name="Yang W.F."/>
            <person name="Lam T.T."/>
            <person name="Chang Q.C."/>
            <person name="Ding S.J."/>
            <person name="Wang X.J."/>
            <person name="Zhu J.G."/>
            <person name="Ruan X.D."/>
            <person name="Zhao L."/>
            <person name="Wei J.T."/>
            <person name="Ye R.Z."/>
            <person name="Que T.C."/>
            <person name="Du C.H."/>
            <person name="Zhou Y.H."/>
            <person name="Cheng J.X."/>
            <person name="Dai P.F."/>
            <person name="Guo W.B."/>
            <person name="Han X.H."/>
            <person name="Huang E.J."/>
            <person name="Li L.F."/>
            <person name="Wei W."/>
            <person name="Gao Y.C."/>
            <person name="Liu J.Z."/>
            <person name="Shao H.Z."/>
            <person name="Wang X."/>
            <person name="Wang C.C."/>
            <person name="Yang T.C."/>
            <person name="Huo Q.B."/>
            <person name="Li W."/>
            <person name="Chen H.Y."/>
            <person name="Chen S.E."/>
            <person name="Zhou L.G."/>
            <person name="Ni X.B."/>
            <person name="Tian J.H."/>
            <person name="Sheng Y."/>
            <person name="Liu T."/>
            <person name="Pan Y.S."/>
            <person name="Xia L.Y."/>
            <person name="Li J."/>
            <person name="Zhao F."/>
            <person name="Cao W.C."/>
        </authorList>
    </citation>
    <scope>NUCLEOTIDE SEQUENCE [LARGE SCALE GENOMIC DNA]</scope>
    <source>
        <strain evidence="1">HaeL-2018</strain>
    </source>
</reference>
<dbReference type="VEuPathDB" id="VectorBase:HLOH_045217"/>